<keyword evidence="1" id="KW-0812">Transmembrane</keyword>
<evidence type="ECO:0000313" key="2">
    <source>
        <dbReference type="EMBL" id="KAF8766429.1"/>
    </source>
</evidence>
<dbReference type="AlphaFoldDB" id="A0A8T0E3H0"/>
<protein>
    <submittedName>
        <fullName evidence="2">Uncharacterized protein</fullName>
    </submittedName>
</protein>
<evidence type="ECO:0000256" key="1">
    <source>
        <dbReference type="SAM" id="Phobius"/>
    </source>
</evidence>
<dbReference type="Proteomes" id="UP000807504">
    <property type="component" value="Unassembled WGS sequence"/>
</dbReference>
<reference evidence="2" key="2">
    <citation type="submission" date="2020-06" db="EMBL/GenBank/DDBJ databases">
        <authorList>
            <person name="Sheffer M."/>
        </authorList>
    </citation>
    <scope>NUCLEOTIDE SEQUENCE</scope>
</reference>
<evidence type="ECO:0000313" key="3">
    <source>
        <dbReference type="Proteomes" id="UP000807504"/>
    </source>
</evidence>
<organism evidence="2 3">
    <name type="scientific">Argiope bruennichi</name>
    <name type="common">Wasp spider</name>
    <name type="synonym">Aranea bruennichi</name>
    <dbReference type="NCBI Taxonomy" id="94029"/>
    <lineage>
        <taxon>Eukaryota</taxon>
        <taxon>Metazoa</taxon>
        <taxon>Ecdysozoa</taxon>
        <taxon>Arthropoda</taxon>
        <taxon>Chelicerata</taxon>
        <taxon>Arachnida</taxon>
        <taxon>Araneae</taxon>
        <taxon>Araneomorphae</taxon>
        <taxon>Entelegynae</taxon>
        <taxon>Araneoidea</taxon>
        <taxon>Araneidae</taxon>
        <taxon>Argiope</taxon>
    </lineage>
</organism>
<feature type="transmembrane region" description="Helical" evidence="1">
    <location>
        <begin position="6"/>
        <end position="24"/>
    </location>
</feature>
<feature type="transmembrane region" description="Helical" evidence="1">
    <location>
        <begin position="36"/>
        <end position="55"/>
    </location>
</feature>
<keyword evidence="3" id="KW-1185">Reference proteome</keyword>
<keyword evidence="1" id="KW-1133">Transmembrane helix</keyword>
<dbReference type="EMBL" id="JABXBU010002230">
    <property type="protein sequence ID" value="KAF8766429.1"/>
    <property type="molecule type" value="Genomic_DNA"/>
</dbReference>
<feature type="transmembrane region" description="Helical" evidence="1">
    <location>
        <begin position="163"/>
        <end position="184"/>
    </location>
</feature>
<comment type="caution">
    <text evidence="2">The sequence shown here is derived from an EMBL/GenBank/DDBJ whole genome shotgun (WGS) entry which is preliminary data.</text>
</comment>
<name>A0A8T0E3H0_ARGBR</name>
<reference evidence="2" key="1">
    <citation type="journal article" date="2020" name="bioRxiv">
        <title>Chromosome-level reference genome of the European wasp spider Argiope bruennichi: a resource for studies on range expansion and evolutionary adaptation.</title>
        <authorList>
            <person name="Sheffer M.M."/>
            <person name="Hoppe A."/>
            <person name="Krehenwinkel H."/>
            <person name="Uhl G."/>
            <person name="Kuss A.W."/>
            <person name="Jensen L."/>
            <person name="Jensen C."/>
            <person name="Gillespie R.G."/>
            <person name="Hoff K.J."/>
            <person name="Prost S."/>
        </authorList>
    </citation>
    <scope>NUCLEOTIDE SEQUENCE</scope>
</reference>
<keyword evidence="1" id="KW-0472">Membrane</keyword>
<sequence>MVTSLQRLGTISMFIGSILYNLFLLDMSTVPQIVSFQLVVSVSTLLIGSILSYGLKEMDDRFLKALGINVYLIGTGYECKSAFVYDSTPMSYASSILGGLLMMGGLILIYLKRGKPTESTIKCQFYIGALICALALALMMLDIALRIWTTDLRMHPETIGKAWIDISIGTLYMLNGALLTCIAMKKTEGGRVEPDVLFFSHDNIFDQIFY</sequence>
<accession>A0A8T0E3H0</accession>
<proteinExistence type="predicted"/>
<feature type="transmembrane region" description="Helical" evidence="1">
    <location>
        <begin position="123"/>
        <end position="143"/>
    </location>
</feature>
<feature type="transmembrane region" description="Helical" evidence="1">
    <location>
        <begin position="90"/>
        <end position="111"/>
    </location>
</feature>
<gene>
    <name evidence="2" type="ORF">HNY73_019494</name>
</gene>